<evidence type="ECO:0000313" key="2">
    <source>
        <dbReference type="Proteomes" id="UP001295423"/>
    </source>
</evidence>
<proteinExistence type="predicted"/>
<gene>
    <name evidence="1" type="ORF">CYCCA115_LOCUS1114</name>
</gene>
<comment type="caution">
    <text evidence="1">The sequence shown here is derived from an EMBL/GenBank/DDBJ whole genome shotgun (WGS) entry which is preliminary data.</text>
</comment>
<sequence length="234" mass="26193">MSPLSSICSRCGPAIRGQPRPFLLRGIVTSTTEPPLNSDVPEKPFSLVLLEDPNLYQDSWESTFYKTVPQQYGMTFISISSEKSLSLAERVDSLKADVGQIPDGVLVARGPQSSWVAQLYLESLFLRGLVMVDPIAFDQPKAIVQDNLNALGKALDEDWHKFMMDAQERRLKLEPNSVPMLVMNSQKPILDASRKVADRHSDQSGPYGDIPIVEIDENQQDIVKTIDDWVDTIY</sequence>
<accession>A0AAD2FG07</accession>
<reference evidence="1" key="1">
    <citation type="submission" date="2023-08" db="EMBL/GenBank/DDBJ databases">
        <authorList>
            <person name="Audoor S."/>
            <person name="Bilcke G."/>
        </authorList>
    </citation>
    <scope>NUCLEOTIDE SEQUENCE</scope>
</reference>
<organism evidence="1 2">
    <name type="scientific">Cylindrotheca closterium</name>
    <dbReference type="NCBI Taxonomy" id="2856"/>
    <lineage>
        <taxon>Eukaryota</taxon>
        <taxon>Sar</taxon>
        <taxon>Stramenopiles</taxon>
        <taxon>Ochrophyta</taxon>
        <taxon>Bacillariophyta</taxon>
        <taxon>Bacillariophyceae</taxon>
        <taxon>Bacillariophycidae</taxon>
        <taxon>Bacillariales</taxon>
        <taxon>Bacillariaceae</taxon>
        <taxon>Cylindrotheca</taxon>
    </lineage>
</organism>
<dbReference type="AlphaFoldDB" id="A0AAD2FG07"/>
<name>A0AAD2FG07_9STRA</name>
<dbReference type="Proteomes" id="UP001295423">
    <property type="component" value="Unassembled WGS sequence"/>
</dbReference>
<keyword evidence="2" id="KW-1185">Reference proteome</keyword>
<evidence type="ECO:0000313" key="1">
    <source>
        <dbReference type="EMBL" id="CAJ1924950.1"/>
    </source>
</evidence>
<protein>
    <submittedName>
        <fullName evidence="1">Uncharacterized protein</fullName>
    </submittedName>
</protein>
<dbReference type="EMBL" id="CAKOGP040000002">
    <property type="protein sequence ID" value="CAJ1924950.1"/>
    <property type="molecule type" value="Genomic_DNA"/>
</dbReference>